<feature type="transmembrane region" description="Helical" evidence="7">
    <location>
        <begin position="307"/>
        <end position="331"/>
    </location>
</feature>
<evidence type="ECO:0000256" key="6">
    <source>
        <dbReference type="ARBA" id="ARBA00023136"/>
    </source>
</evidence>
<feature type="transmembrane region" description="Helical" evidence="7">
    <location>
        <begin position="138"/>
        <end position="160"/>
    </location>
</feature>
<feature type="transmembrane region" description="Helical" evidence="7">
    <location>
        <begin position="52"/>
        <end position="69"/>
    </location>
</feature>
<dbReference type="InterPro" id="IPR020846">
    <property type="entry name" value="MFS_dom"/>
</dbReference>
<dbReference type="InterPro" id="IPR036259">
    <property type="entry name" value="MFS_trans_sf"/>
</dbReference>
<evidence type="ECO:0000313" key="10">
    <source>
        <dbReference type="Proteomes" id="UP000199427"/>
    </source>
</evidence>
<dbReference type="Gene3D" id="1.20.1250.20">
    <property type="entry name" value="MFS general substrate transporter like domains"/>
    <property type="match status" value="2"/>
</dbReference>
<keyword evidence="2" id="KW-0813">Transport</keyword>
<dbReference type="GO" id="GO:0005886">
    <property type="term" value="C:plasma membrane"/>
    <property type="evidence" value="ECO:0007669"/>
    <property type="project" value="UniProtKB-SubCell"/>
</dbReference>
<dbReference type="PANTHER" id="PTHR43414:SF3">
    <property type="entry name" value="LMO2377 PROTEIN"/>
    <property type="match status" value="1"/>
</dbReference>
<keyword evidence="3" id="KW-1003">Cell membrane</keyword>
<feature type="transmembrane region" description="Helical" evidence="7">
    <location>
        <begin position="250"/>
        <end position="270"/>
    </location>
</feature>
<gene>
    <name evidence="9" type="ORF">SAMN05216362_1132</name>
</gene>
<dbReference type="PROSITE" id="PS50850">
    <property type="entry name" value="MFS"/>
    <property type="match status" value="1"/>
</dbReference>
<feature type="transmembrane region" description="Helical" evidence="7">
    <location>
        <begin position="376"/>
        <end position="395"/>
    </location>
</feature>
<dbReference type="PANTHER" id="PTHR43414">
    <property type="entry name" value="MULTIDRUG RESISTANCE PROTEIN MDTG"/>
    <property type="match status" value="1"/>
</dbReference>
<dbReference type="Proteomes" id="UP000199427">
    <property type="component" value="Unassembled WGS sequence"/>
</dbReference>
<feature type="transmembrane region" description="Helical" evidence="7">
    <location>
        <begin position="103"/>
        <end position="126"/>
    </location>
</feature>
<dbReference type="InterPro" id="IPR011701">
    <property type="entry name" value="MFS"/>
</dbReference>
<feature type="domain" description="Major facilitator superfamily (MFS) profile" evidence="8">
    <location>
        <begin position="10"/>
        <end position="398"/>
    </location>
</feature>
<dbReference type="AlphaFoldDB" id="A0A1H9FSU9"/>
<keyword evidence="10" id="KW-1185">Reference proteome</keyword>
<feature type="transmembrane region" description="Helical" evidence="7">
    <location>
        <begin position="12"/>
        <end position="32"/>
    </location>
</feature>
<dbReference type="Pfam" id="PF07690">
    <property type="entry name" value="MFS_1"/>
    <property type="match status" value="1"/>
</dbReference>
<feature type="transmembrane region" description="Helical" evidence="7">
    <location>
        <begin position="81"/>
        <end position="97"/>
    </location>
</feature>
<feature type="transmembrane region" description="Helical" evidence="7">
    <location>
        <begin position="208"/>
        <end position="230"/>
    </location>
</feature>
<dbReference type="RefSeq" id="WP_256205272.1">
    <property type="nucleotide sequence ID" value="NZ_FOES01000013.1"/>
</dbReference>
<organism evidence="9 10">
    <name type="scientific">Piscibacillus halophilus</name>
    <dbReference type="NCBI Taxonomy" id="571933"/>
    <lineage>
        <taxon>Bacteria</taxon>
        <taxon>Bacillati</taxon>
        <taxon>Bacillota</taxon>
        <taxon>Bacilli</taxon>
        <taxon>Bacillales</taxon>
        <taxon>Bacillaceae</taxon>
        <taxon>Piscibacillus</taxon>
    </lineage>
</organism>
<protein>
    <submittedName>
        <fullName evidence="9">Predicted arabinose efflux permease, MFS family</fullName>
    </submittedName>
</protein>
<dbReference type="PRINTS" id="PR01035">
    <property type="entry name" value="TCRTETA"/>
</dbReference>
<feature type="transmembrane region" description="Helical" evidence="7">
    <location>
        <begin position="166"/>
        <end position="188"/>
    </location>
</feature>
<reference evidence="9 10" key="1">
    <citation type="submission" date="2016-10" db="EMBL/GenBank/DDBJ databases">
        <authorList>
            <person name="de Groot N.N."/>
        </authorList>
    </citation>
    <scope>NUCLEOTIDE SEQUENCE [LARGE SCALE GENOMIC DNA]</scope>
    <source>
        <strain evidence="9 10">DSM 21633</strain>
    </source>
</reference>
<proteinExistence type="predicted"/>
<dbReference type="InterPro" id="IPR001958">
    <property type="entry name" value="Tet-R_TetA/multi-R_MdtG-like"/>
</dbReference>
<name>A0A1H9FSU9_9BACI</name>
<feature type="transmembrane region" description="Helical" evidence="7">
    <location>
        <begin position="282"/>
        <end position="301"/>
    </location>
</feature>
<evidence type="ECO:0000256" key="5">
    <source>
        <dbReference type="ARBA" id="ARBA00022989"/>
    </source>
</evidence>
<evidence type="ECO:0000259" key="8">
    <source>
        <dbReference type="PROSITE" id="PS50850"/>
    </source>
</evidence>
<evidence type="ECO:0000256" key="2">
    <source>
        <dbReference type="ARBA" id="ARBA00022448"/>
    </source>
</evidence>
<evidence type="ECO:0000256" key="3">
    <source>
        <dbReference type="ARBA" id="ARBA00022475"/>
    </source>
</evidence>
<feature type="transmembrane region" description="Helical" evidence="7">
    <location>
        <begin position="351"/>
        <end position="370"/>
    </location>
</feature>
<keyword evidence="6 7" id="KW-0472">Membrane</keyword>
<evidence type="ECO:0000256" key="4">
    <source>
        <dbReference type="ARBA" id="ARBA00022692"/>
    </source>
</evidence>
<dbReference type="EMBL" id="FOES01000013">
    <property type="protein sequence ID" value="SEQ40568.1"/>
    <property type="molecule type" value="Genomic_DNA"/>
</dbReference>
<evidence type="ECO:0000256" key="1">
    <source>
        <dbReference type="ARBA" id="ARBA00004651"/>
    </source>
</evidence>
<keyword evidence="5 7" id="KW-1133">Transmembrane helix</keyword>
<sequence length="413" mass="45378">MDQQSLAKRNLAIMWFANFFVAGSMTMVMPFLSLYIETFGNFSDDFVQTWSGYTFGITFLTAFLVSPIWGRVGDRYGRKPILIIAAFGLGTSVFLMGEVQTVFQLFLLRFIMGVFTGFIPLSQALISTQTERGISGRVLGTLQTGTVTGTLMGPMLGGILADTFGYAQAFQLTSVTIFIAGFLVIFGLKEFRVKDDENEQESYSRKEVFTFILKQPMLISVIILSMFIQVAHFAVQPILALYVSELNGPANIAFISGIAFSITGLGNLLMTRRWGRLADKVGYEKILILLLMAAGIVYLPGAFVNEVWQLVIVRFLLGVTLGGIIPVRMAYIRQAAPINMQGEVMGYSTSLRFLGNVLGPILGGVVAGWYSISTVFIMTSVMLFACGAILLFIKLKEDHANSSMHSSTKHSTS</sequence>
<accession>A0A1H9FSU9</accession>
<dbReference type="SUPFAM" id="SSF103473">
    <property type="entry name" value="MFS general substrate transporter"/>
    <property type="match status" value="1"/>
</dbReference>
<evidence type="ECO:0000313" key="9">
    <source>
        <dbReference type="EMBL" id="SEQ40568.1"/>
    </source>
</evidence>
<keyword evidence="4 7" id="KW-0812">Transmembrane</keyword>
<dbReference type="GO" id="GO:0022857">
    <property type="term" value="F:transmembrane transporter activity"/>
    <property type="evidence" value="ECO:0007669"/>
    <property type="project" value="InterPro"/>
</dbReference>
<evidence type="ECO:0000256" key="7">
    <source>
        <dbReference type="SAM" id="Phobius"/>
    </source>
</evidence>
<dbReference type="STRING" id="571933.SAMN05216362_1132"/>
<comment type="subcellular location">
    <subcellularLocation>
        <location evidence="1">Cell membrane</location>
        <topology evidence="1">Multi-pass membrane protein</topology>
    </subcellularLocation>
</comment>